<dbReference type="Proteomes" id="UP000033930">
    <property type="component" value="Unassembled WGS sequence"/>
</dbReference>
<feature type="domain" description="DUF3048" evidence="2">
    <location>
        <begin position="76"/>
        <end position="216"/>
    </location>
</feature>
<evidence type="ECO:0000313" key="4">
    <source>
        <dbReference type="EMBL" id="KKR99772.1"/>
    </source>
</evidence>
<dbReference type="InterPro" id="IPR021416">
    <property type="entry name" value="DUF3048_N"/>
</dbReference>
<dbReference type="SUPFAM" id="SSF159774">
    <property type="entry name" value="YerB-like"/>
    <property type="match status" value="1"/>
</dbReference>
<proteinExistence type="predicted"/>
<evidence type="ECO:0008006" key="6">
    <source>
        <dbReference type="Google" id="ProtNLM"/>
    </source>
</evidence>
<evidence type="ECO:0000259" key="3">
    <source>
        <dbReference type="Pfam" id="PF17479"/>
    </source>
</evidence>
<comment type="caution">
    <text evidence="4">The sequence shown here is derived from an EMBL/GenBank/DDBJ whole genome shotgun (WGS) entry which is preliminary data.</text>
</comment>
<dbReference type="InterPro" id="IPR023158">
    <property type="entry name" value="YerB-like_sf"/>
</dbReference>
<name>A0A0G0YHE5_9BACT</name>
<dbReference type="Gene3D" id="3.50.90.10">
    <property type="entry name" value="YerB-like"/>
    <property type="match status" value="1"/>
</dbReference>
<keyword evidence="1" id="KW-0812">Transmembrane</keyword>
<sequence>MKKIRTILKRIQKKVELRRKLASFVSFIKQKEILIGISALLTVVVIVFVVIMSTTNKPAGEVIQDIFEQEVIRHPLTGQIIDAQLDNLPQVFGVMVENSADAWPLSGLDQAFLVIEAPVEGSIPRFIAFFSDDQEVEKIGPVRSARPYYIDWNDGLQAMYTHVGGSPEALELIKNTYDTLDLNQFWYADFFYRQNSTRYAPHNVYTTVELLKEAFDEIFDDAEVPSYDIWQFADDQPVETQSSISIDWSDGLTYDVGWKYQEETNSYLRYQGLSAMKMEDGAVIKTNNIAVISTDIRVIDNEGRRSIVTVGSGDALIAQNGEVYLARWEKQDHDDRLKFYTTDGYEISFNAGKTWIEVVSSLSQVEIE</sequence>
<dbReference type="AlphaFoldDB" id="A0A0G0YHE5"/>
<evidence type="ECO:0000259" key="2">
    <source>
        <dbReference type="Pfam" id="PF11258"/>
    </source>
</evidence>
<dbReference type="EMBL" id="LCAW01000003">
    <property type="protein sequence ID" value="KKR99772.1"/>
    <property type="molecule type" value="Genomic_DNA"/>
</dbReference>
<dbReference type="InterPro" id="IPR035328">
    <property type="entry name" value="DUF3048_C"/>
</dbReference>
<keyword evidence="1" id="KW-0472">Membrane</keyword>
<accession>A0A0G0YHE5</accession>
<reference evidence="4 5" key="1">
    <citation type="journal article" date="2015" name="Nature">
        <title>rRNA introns, odd ribosomes, and small enigmatic genomes across a large radiation of phyla.</title>
        <authorList>
            <person name="Brown C.T."/>
            <person name="Hug L.A."/>
            <person name="Thomas B.C."/>
            <person name="Sharon I."/>
            <person name="Castelle C.J."/>
            <person name="Singh A."/>
            <person name="Wilkins M.J."/>
            <person name="Williams K.H."/>
            <person name="Banfield J.F."/>
        </authorList>
    </citation>
    <scope>NUCLEOTIDE SEQUENCE [LARGE SCALE GENOMIC DNA]</scope>
</reference>
<evidence type="ECO:0000256" key="1">
    <source>
        <dbReference type="SAM" id="Phobius"/>
    </source>
</evidence>
<protein>
    <recommendedName>
        <fullName evidence="6">DUF3048 domain-containing protein</fullName>
    </recommendedName>
</protein>
<dbReference type="Pfam" id="PF11258">
    <property type="entry name" value="DUF3048"/>
    <property type="match status" value="1"/>
</dbReference>
<keyword evidence="1" id="KW-1133">Transmembrane helix</keyword>
<organism evidence="4 5">
    <name type="scientific">Candidatus Uhrbacteria bacterium GW2011_GWC1_41_20</name>
    <dbReference type="NCBI Taxonomy" id="1618983"/>
    <lineage>
        <taxon>Bacteria</taxon>
        <taxon>Candidatus Uhriibacteriota</taxon>
    </lineage>
</organism>
<evidence type="ECO:0000313" key="5">
    <source>
        <dbReference type="Proteomes" id="UP000033930"/>
    </source>
</evidence>
<gene>
    <name evidence="4" type="ORF">UU50_C0003G0077</name>
</gene>
<feature type="transmembrane region" description="Helical" evidence="1">
    <location>
        <begin position="33"/>
        <end position="52"/>
    </location>
</feature>
<dbReference type="Pfam" id="PF17479">
    <property type="entry name" value="DUF3048_C"/>
    <property type="match status" value="1"/>
</dbReference>
<feature type="domain" description="DUF3048" evidence="3">
    <location>
        <begin position="254"/>
        <end position="356"/>
    </location>
</feature>